<dbReference type="GO" id="GO:0005524">
    <property type="term" value="F:ATP binding"/>
    <property type="evidence" value="ECO:0007669"/>
    <property type="project" value="UniProtKB-KW"/>
</dbReference>
<evidence type="ECO:0000256" key="2">
    <source>
        <dbReference type="ARBA" id="ARBA00022448"/>
    </source>
</evidence>
<dbReference type="Pfam" id="PF00005">
    <property type="entry name" value="ABC_tran"/>
    <property type="match status" value="1"/>
</dbReference>
<evidence type="ECO:0000256" key="5">
    <source>
        <dbReference type="ARBA" id="ARBA00022970"/>
    </source>
</evidence>
<dbReference type="Proteomes" id="UP000569914">
    <property type="component" value="Unassembled WGS sequence"/>
</dbReference>
<accession>A0A7Y9I2L6</accession>
<evidence type="ECO:0000256" key="3">
    <source>
        <dbReference type="ARBA" id="ARBA00022741"/>
    </source>
</evidence>
<dbReference type="AlphaFoldDB" id="A0A7Y9I2L6"/>
<evidence type="ECO:0000313" key="8">
    <source>
        <dbReference type="Proteomes" id="UP000569914"/>
    </source>
</evidence>
<evidence type="ECO:0000313" key="7">
    <source>
        <dbReference type="EMBL" id="NYE68779.1"/>
    </source>
</evidence>
<dbReference type="SUPFAM" id="SSF52540">
    <property type="entry name" value="P-loop containing nucleoside triphosphate hydrolases"/>
    <property type="match status" value="1"/>
</dbReference>
<dbReference type="PANTHER" id="PTHR43820:SF6">
    <property type="entry name" value="ABC TRANSPORTER ATP-BINDING PROTEIN"/>
    <property type="match status" value="1"/>
</dbReference>
<dbReference type="InterPro" id="IPR003593">
    <property type="entry name" value="AAA+_ATPase"/>
</dbReference>
<keyword evidence="2" id="KW-0813">Transport</keyword>
<feature type="domain" description="ABC transporter" evidence="6">
    <location>
        <begin position="8"/>
        <end position="238"/>
    </location>
</feature>
<dbReference type="InterPro" id="IPR003439">
    <property type="entry name" value="ABC_transporter-like_ATP-bd"/>
</dbReference>
<proteinExistence type="inferred from homology"/>
<evidence type="ECO:0000256" key="1">
    <source>
        <dbReference type="ARBA" id="ARBA00005417"/>
    </source>
</evidence>
<keyword evidence="5" id="KW-0029">Amino-acid transport</keyword>
<dbReference type="GO" id="GO:0015658">
    <property type="term" value="F:branched-chain amino acid transmembrane transporter activity"/>
    <property type="evidence" value="ECO:0007669"/>
    <property type="project" value="TreeGrafter"/>
</dbReference>
<dbReference type="EMBL" id="JACCBU010000001">
    <property type="protein sequence ID" value="NYE68779.1"/>
    <property type="molecule type" value="Genomic_DNA"/>
</dbReference>
<keyword evidence="4 7" id="KW-0067">ATP-binding</keyword>
<organism evidence="7 8">
    <name type="scientific">Microlunatus parietis</name>
    <dbReference type="NCBI Taxonomy" id="682979"/>
    <lineage>
        <taxon>Bacteria</taxon>
        <taxon>Bacillati</taxon>
        <taxon>Actinomycetota</taxon>
        <taxon>Actinomycetes</taxon>
        <taxon>Propionibacteriales</taxon>
        <taxon>Propionibacteriaceae</taxon>
        <taxon>Microlunatus</taxon>
    </lineage>
</organism>
<dbReference type="PROSITE" id="PS50893">
    <property type="entry name" value="ABC_TRANSPORTER_2"/>
    <property type="match status" value="1"/>
</dbReference>
<comment type="similarity">
    <text evidence="1">Belongs to the ABC transporter superfamily.</text>
</comment>
<dbReference type="CDD" id="cd03224">
    <property type="entry name" value="ABC_TM1139_LivF_branched"/>
    <property type="match status" value="1"/>
</dbReference>
<evidence type="ECO:0000259" key="6">
    <source>
        <dbReference type="PROSITE" id="PS50893"/>
    </source>
</evidence>
<dbReference type="PROSITE" id="PS00211">
    <property type="entry name" value="ABC_TRANSPORTER_1"/>
    <property type="match status" value="1"/>
</dbReference>
<dbReference type="PANTHER" id="PTHR43820">
    <property type="entry name" value="HIGH-AFFINITY BRANCHED-CHAIN AMINO ACID TRANSPORT ATP-BINDING PROTEIN LIVF"/>
    <property type="match status" value="1"/>
</dbReference>
<keyword evidence="3" id="KW-0547">Nucleotide-binding</keyword>
<sequence length="244" mass="26078">MIMADPILEVRDLTVSYGRVEAVRNVSFSVEEGSLVTLVGANGAGKSSIINAVSGILRPRSGKINFAGRDITRTPAHRLVGSGLVQVPEGRQILATLTVEENLRLGGWHRGRTTAASIGEMYGRFPVLAERRSLPAGTLSGGEQQMLTIARALVARPKLLLMDEPSMGLAPKIVDEVFDVIHEIRASGTTVLLVEQNARRALRAADHGYVLASGEIVAEGPAVELLADDAIVQAYLGIERPNLE</sequence>
<name>A0A7Y9I2L6_9ACTN</name>
<dbReference type="SMART" id="SM00382">
    <property type="entry name" value="AAA"/>
    <property type="match status" value="1"/>
</dbReference>
<dbReference type="GO" id="GO:0015807">
    <property type="term" value="P:L-amino acid transport"/>
    <property type="evidence" value="ECO:0007669"/>
    <property type="project" value="TreeGrafter"/>
</dbReference>
<dbReference type="InterPro" id="IPR027417">
    <property type="entry name" value="P-loop_NTPase"/>
</dbReference>
<gene>
    <name evidence="7" type="ORF">BKA15_000108</name>
</gene>
<dbReference type="GO" id="GO:0016887">
    <property type="term" value="F:ATP hydrolysis activity"/>
    <property type="evidence" value="ECO:0007669"/>
    <property type="project" value="InterPro"/>
</dbReference>
<dbReference type="InterPro" id="IPR017871">
    <property type="entry name" value="ABC_transporter-like_CS"/>
</dbReference>
<evidence type="ECO:0000256" key="4">
    <source>
        <dbReference type="ARBA" id="ARBA00022840"/>
    </source>
</evidence>
<protein>
    <submittedName>
        <fullName evidence="7">Branched-chain amino acid transport system ATP-binding protein</fullName>
    </submittedName>
</protein>
<dbReference type="Gene3D" id="3.40.50.300">
    <property type="entry name" value="P-loop containing nucleotide triphosphate hydrolases"/>
    <property type="match status" value="1"/>
</dbReference>
<keyword evidence="8" id="KW-1185">Reference proteome</keyword>
<dbReference type="InterPro" id="IPR052156">
    <property type="entry name" value="BCAA_Transport_ATP-bd_LivF"/>
</dbReference>
<reference evidence="7 8" key="1">
    <citation type="submission" date="2020-07" db="EMBL/GenBank/DDBJ databases">
        <title>Sequencing the genomes of 1000 actinobacteria strains.</title>
        <authorList>
            <person name="Klenk H.-P."/>
        </authorList>
    </citation>
    <scope>NUCLEOTIDE SEQUENCE [LARGE SCALE GENOMIC DNA]</scope>
    <source>
        <strain evidence="7 8">DSM 22083</strain>
    </source>
</reference>
<comment type="caution">
    <text evidence="7">The sequence shown here is derived from an EMBL/GenBank/DDBJ whole genome shotgun (WGS) entry which is preliminary data.</text>
</comment>